<dbReference type="InterPro" id="IPR010982">
    <property type="entry name" value="Lambda_DNA-bd_dom_sf"/>
</dbReference>
<evidence type="ECO:0000313" key="2">
    <source>
        <dbReference type="Proteomes" id="UP000003165"/>
    </source>
</evidence>
<dbReference type="eggNOG" id="COG1396">
    <property type="taxonomic scope" value="Bacteria"/>
</dbReference>
<proteinExistence type="predicted"/>
<name>B9Z8J2_9NEIS</name>
<accession>B9Z8J2</accession>
<dbReference type="GO" id="GO:0003677">
    <property type="term" value="F:DNA binding"/>
    <property type="evidence" value="ECO:0007669"/>
    <property type="project" value="InterPro"/>
</dbReference>
<dbReference type="AlphaFoldDB" id="B9Z8J2"/>
<dbReference type="EMBL" id="ACIS01000013">
    <property type="protein sequence ID" value="EEG06930.1"/>
    <property type="molecule type" value="Genomic_DNA"/>
</dbReference>
<dbReference type="Proteomes" id="UP000003165">
    <property type="component" value="Unassembled WGS sequence"/>
</dbReference>
<comment type="caution">
    <text evidence="1">The sequence shown here is derived from an EMBL/GenBank/DDBJ whole genome shotgun (WGS) entry which is preliminary data.</text>
</comment>
<evidence type="ECO:0000313" key="1">
    <source>
        <dbReference type="EMBL" id="EEG06930.1"/>
    </source>
</evidence>
<dbReference type="Gene3D" id="1.10.260.40">
    <property type="entry name" value="lambda repressor-like DNA-binding domains"/>
    <property type="match status" value="1"/>
</dbReference>
<sequence>MDTLGDRIMLIIKEKTSEVRRWKELEEISGIAATTWQSFGRARQRATSEMVEAVSKQWPQFAFWLVTGLTDPEYGHVAPRESDGYPYSGSGQDNSVRYFQDAIAARQQARELVLNWWKEELGEDLGGLTPSELVTDFELQSARQLRLGSRNAKPTPDVIKYDSLISKLKISKSLRRAEILLETEKEFDYEGTEALVGLVEDMKVTIEKKMKPGKLSVSYGELDKKLEKLKERIEMHNKYTSMNNSEG</sequence>
<reference evidence="1 2" key="1">
    <citation type="submission" date="2009-02" db="EMBL/GenBank/DDBJ databases">
        <title>Sequencing of the draft genome and assembly of Lutiella nitroferrum 2002.</title>
        <authorList>
            <consortium name="US DOE Joint Genome Institute (JGI-PGF)"/>
            <person name="Lucas S."/>
            <person name="Copeland A."/>
            <person name="Lapidus A."/>
            <person name="Glavina del Rio T."/>
            <person name="Tice H."/>
            <person name="Bruce D."/>
            <person name="Goodwin L."/>
            <person name="Pitluck S."/>
            <person name="Larimer F."/>
            <person name="Land M.L."/>
            <person name="Hauser L."/>
            <person name="Coates J.D."/>
        </authorList>
    </citation>
    <scope>NUCLEOTIDE SEQUENCE [LARGE SCALE GENOMIC DNA]</scope>
    <source>
        <strain evidence="1 2">2002</strain>
    </source>
</reference>
<protein>
    <recommendedName>
        <fullName evidence="3">DNA-binding protein</fullName>
    </recommendedName>
</protein>
<gene>
    <name evidence="1" type="ORF">FuraDRAFT_3678</name>
</gene>
<keyword evidence="2" id="KW-1185">Reference proteome</keyword>
<organism evidence="1 2">
    <name type="scientific">Pseudogulbenkiania ferrooxidans 2002</name>
    <dbReference type="NCBI Taxonomy" id="279714"/>
    <lineage>
        <taxon>Bacteria</taxon>
        <taxon>Pseudomonadati</taxon>
        <taxon>Pseudomonadota</taxon>
        <taxon>Betaproteobacteria</taxon>
        <taxon>Neisseriales</taxon>
        <taxon>Chromobacteriaceae</taxon>
        <taxon>Pseudogulbenkiania</taxon>
    </lineage>
</organism>
<dbReference type="RefSeq" id="WP_008955696.1">
    <property type="nucleotide sequence ID" value="NZ_ACIS01000013.1"/>
</dbReference>
<evidence type="ECO:0008006" key="3">
    <source>
        <dbReference type="Google" id="ProtNLM"/>
    </source>
</evidence>